<organism evidence="1 2">
    <name type="scientific">Aphanizomenon flos-aquae LD13</name>
    <dbReference type="NCBI Taxonomy" id="1710894"/>
    <lineage>
        <taxon>Bacteria</taxon>
        <taxon>Bacillati</taxon>
        <taxon>Cyanobacteriota</taxon>
        <taxon>Cyanophyceae</taxon>
        <taxon>Nostocales</taxon>
        <taxon>Aphanizomenonaceae</taxon>
        <taxon>Aphanizomenon</taxon>
    </lineage>
</organism>
<dbReference type="NCBIfam" id="NF040700">
    <property type="entry name" value="VPA1262_N_dom"/>
    <property type="match status" value="1"/>
</dbReference>
<evidence type="ECO:0000313" key="2">
    <source>
        <dbReference type="Proteomes" id="UP000092382"/>
    </source>
</evidence>
<comment type="caution">
    <text evidence="1">The sequence shown here is derived from an EMBL/GenBank/DDBJ whole genome shotgun (WGS) entry which is preliminary data.</text>
</comment>
<reference evidence="1 2" key="1">
    <citation type="submission" date="2015-09" db="EMBL/GenBank/DDBJ databases">
        <title>Whole genome shotgun sequence assembly of Aphanizomenon flos-aquae UKL13.</title>
        <authorList>
            <person name="Driscoll C."/>
        </authorList>
    </citation>
    <scope>NUCLEOTIDE SEQUENCE [LARGE SCALE GENOMIC DNA]</scope>
    <source>
        <strain evidence="1">MDT13</strain>
    </source>
</reference>
<name>A0A1B7VYL1_APHFL</name>
<dbReference type="AlphaFoldDB" id="A0A1B7VYL1"/>
<proteinExistence type="predicted"/>
<dbReference type="EMBL" id="LJOY01000016">
    <property type="protein sequence ID" value="OBQ26071.1"/>
    <property type="molecule type" value="Genomic_DNA"/>
</dbReference>
<dbReference type="PATRIC" id="fig|1710894.3.peg.2909"/>
<accession>A0A1B7VYL1</accession>
<dbReference type="STRING" id="1803587.GCA_001593825_02679"/>
<protein>
    <submittedName>
        <fullName evidence="1">Uncharacterized protein</fullName>
    </submittedName>
</protein>
<gene>
    <name evidence="1" type="ORF">AN481_06815</name>
</gene>
<sequence length="555" mass="64562">MNTEIVAQDLEILTTEGNIGFYTRCEVTEIFIHSKKNKKVYNLLTLLAFEDATESNDNKYLTENGLIQIKGCPDYKFGINRYYTSIQDAKQHFLSFLKSKNWSLSGKKLNLSEDLTFLPKQFVPADGDLIVPLNSILKNNFHDNSGSYIIECFDEDKANIRFLLNKPTSLRHLSESIQEFLPIGVSKVSDRLGNIILQFPIELLYVKTSLREDDQVNAELIWNFKVKQKRELQILTLSESDQLIGNMRIQDDKFNSHILLPHSQGNIQHIFFDKETQLILAISNKAVYLSQLSFNLSVGSPQPRIFNILDSKGNIIGERNRRVQVYSNDQVNTSNINNKNTYNNFIQNRLYEEEKKEQEKTLSFVQYGRNSHDRERALKDIRTLINKYGQGGICLWDPYLTYIDIMETLYFCEFYNAPCRAIGLLDKKTKDISEQMSITEEQGLGIEEYKRNNAINLSKSINNNNFRINLEFRVQYNKYGWKFHDRFIIFPEIDGNNAINSRVEAWSLGTSINSLGKRHHILQKVSHPRNILDAFNELWDKLNHSNCLVWKYPNE</sequence>
<dbReference type="Proteomes" id="UP000092382">
    <property type="component" value="Unassembled WGS sequence"/>
</dbReference>
<evidence type="ECO:0000313" key="1">
    <source>
        <dbReference type="EMBL" id="OBQ26071.1"/>
    </source>
</evidence>